<dbReference type="AlphaFoldDB" id="D2QS92"/>
<reference evidence="6 7" key="1">
    <citation type="journal article" date="2010" name="Stand. Genomic Sci.">
        <title>Complete genome sequence of Spirosoma linguale type strain (1).</title>
        <authorList>
            <person name="Lail K."/>
            <person name="Sikorski J."/>
            <person name="Saunders E."/>
            <person name="Lapidus A."/>
            <person name="Glavina Del Rio T."/>
            <person name="Copeland A."/>
            <person name="Tice H."/>
            <person name="Cheng J.-F."/>
            <person name="Lucas S."/>
            <person name="Nolan M."/>
            <person name="Bruce D."/>
            <person name="Goodwin L."/>
            <person name="Pitluck S."/>
            <person name="Ivanova N."/>
            <person name="Mavromatis K."/>
            <person name="Ovchinnikova G."/>
            <person name="Pati A."/>
            <person name="Chen A."/>
            <person name="Palaniappan K."/>
            <person name="Land M."/>
            <person name="Hauser L."/>
            <person name="Chang Y.-J."/>
            <person name="Jeffries C.D."/>
            <person name="Chain P."/>
            <person name="Brettin T."/>
            <person name="Detter J.C."/>
            <person name="Schuetze A."/>
            <person name="Rohde M."/>
            <person name="Tindall B.J."/>
            <person name="Goeker M."/>
            <person name="Bristow J."/>
            <person name="Eisen J.A."/>
            <person name="Markowitz V."/>
            <person name="Hugenholtz P."/>
            <person name="Kyrpides N.C."/>
            <person name="Klenk H.-P."/>
            <person name="Chen F."/>
        </authorList>
    </citation>
    <scope>NUCLEOTIDE SEQUENCE [LARGE SCALE GENOMIC DNA]</scope>
    <source>
        <strain evidence="7">ATCC 33905 / DSM 74 / LMG 10896 / Claus 1</strain>
    </source>
</reference>
<dbReference type="Proteomes" id="UP000002028">
    <property type="component" value="Chromosome"/>
</dbReference>
<name>D2QS92_SPILD</name>
<dbReference type="Gene3D" id="3.30.565.10">
    <property type="entry name" value="Histidine kinase-like ATPase, C-terminal domain"/>
    <property type="match status" value="1"/>
</dbReference>
<evidence type="ECO:0000256" key="1">
    <source>
        <dbReference type="ARBA" id="ARBA00008239"/>
    </source>
</evidence>
<keyword evidence="2" id="KW-0547">Nucleotide-binding</keyword>
<dbReference type="GO" id="GO:0005524">
    <property type="term" value="F:ATP binding"/>
    <property type="evidence" value="ECO:0007669"/>
    <property type="project" value="UniProtKB-KW"/>
</dbReference>
<evidence type="ECO:0000313" key="6">
    <source>
        <dbReference type="EMBL" id="ADB41674.1"/>
    </source>
</evidence>
<keyword evidence="4" id="KW-0143">Chaperone</keyword>
<proteinExistence type="inferred from homology"/>
<keyword evidence="7" id="KW-1185">Reference proteome</keyword>
<dbReference type="KEGG" id="sli:Slin_5709"/>
<evidence type="ECO:0000256" key="2">
    <source>
        <dbReference type="ARBA" id="ARBA00022741"/>
    </source>
</evidence>
<dbReference type="InterPro" id="IPR020575">
    <property type="entry name" value="Hsp90_N"/>
</dbReference>
<evidence type="ECO:0000256" key="4">
    <source>
        <dbReference type="ARBA" id="ARBA00023186"/>
    </source>
</evidence>
<dbReference type="InterPro" id="IPR056471">
    <property type="entry name" value="HD-CE"/>
</dbReference>
<keyword evidence="3" id="KW-0067">ATP-binding</keyword>
<dbReference type="InterPro" id="IPR036890">
    <property type="entry name" value="HATPase_C_sf"/>
</dbReference>
<gene>
    <name evidence="6" type="ordered locus">Slin_5709</name>
</gene>
<evidence type="ECO:0000313" key="7">
    <source>
        <dbReference type="Proteomes" id="UP000002028"/>
    </source>
</evidence>
<dbReference type="InterPro" id="IPR001404">
    <property type="entry name" value="Hsp90_fam"/>
</dbReference>
<evidence type="ECO:0000259" key="5">
    <source>
        <dbReference type="Pfam" id="PF24391"/>
    </source>
</evidence>
<dbReference type="RefSeq" id="WP_012930166.1">
    <property type="nucleotide sequence ID" value="NC_013730.1"/>
</dbReference>
<dbReference type="GO" id="GO:0016887">
    <property type="term" value="F:ATP hydrolysis activity"/>
    <property type="evidence" value="ECO:0007669"/>
    <property type="project" value="InterPro"/>
</dbReference>
<dbReference type="Pfam" id="PF13589">
    <property type="entry name" value="HATPase_c_3"/>
    <property type="match status" value="1"/>
</dbReference>
<dbReference type="HOGENOM" id="CLU_012642_0_0_10"/>
<accession>D2QS92</accession>
<dbReference type="PRINTS" id="PR00775">
    <property type="entry name" value="HEATSHOCK90"/>
</dbReference>
<dbReference type="GO" id="GO:0140662">
    <property type="term" value="F:ATP-dependent protein folding chaperone"/>
    <property type="evidence" value="ECO:0007669"/>
    <property type="project" value="InterPro"/>
</dbReference>
<dbReference type="EMBL" id="CP001769">
    <property type="protein sequence ID" value="ADB41674.1"/>
    <property type="molecule type" value="Genomic_DNA"/>
</dbReference>
<organism evidence="6 7">
    <name type="scientific">Spirosoma linguale (strain ATCC 33905 / DSM 74 / LMG 10896 / Claus 1)</name>
    <dbReference type="NCBI Taxonomy" id="504472"/>
    <lineage>
        <taxon>Bacteria</taxon>
        <taxon>Pseudomonadati</taxon>
        <taxon>Bacteroidota</taxon>
        <taxon>Cytophagia</taxon>
        <taxon>Cytophagales</taxon>
        <taxon>Cytophagaceae</taxon>
        <taxon>Spirosoma</taxon>
    </lineage>
</organism>
<dbReference type="STRING" id="504472.Slin_5709"/>
<dbReference type="eggNOG" id="COG0326">
    <property type="taxonomic scope" value="Bacteria"/>
</dbReference>
<dbReference type="SUPFAM" id="SSF55874">
    <property type="entry name" value="ATPase domain of HSP90 chaperone/DNA topoisomerase II/histidine kinase"/>
    <property type="match status" value="1"/>
</dbReference>
<sequence length="939" mass="109171">MNYIVIPEKLEGILKKDPFLHSIVEQTAASFSKILYESKLFFFEEYTDHGSDHIQKVLRAAEDIITPETLELLSSKDVAVLVLSVFLHDIGMHTEFSTFKSLVEEKAYDDCRETILDQKCWNEIWEDYLDEAKKFSGKQRFAIFGDETVEYRRPSLFRKDDLSGSDRKLIGEFIRRYHPRLAYEIGFKGIIGSNGQVIEFAVGLPKMLRQLSAIVARSHGINIRDTYQYLESIGDKAWKRPDQVNVIFLMVVIRIADYFQFGSNRVNPETLKIKTFSSPISIFEHKKHLAIDFIQPDDVDQETLFVKSNPTSGLMYIRLKSLFKDIQHELDLSWAVLGETYGNFQLDRQLKIRYRRIDSNLNSVNLLRSISYIPEEIKFKSDADLPKLLVAPLYGNDPSYGVREMTQNAVDACKEREFEEKEINTMYFPKIQMGIITENQNTFFIVRDNGKGMNLLELKNYFLKAGASFRKSLDWQLKYTNDEGEPKIQRNGKFGVGVLSTFLLGNEIYVETRSMHDGVGYSFTAKIDSEQIEITKRDDLEVGTFIKILINNVTVDSLNAPKSKTKKWYQWYVLKSPLIEYIGIPVLDSKSVAPYLPNYEDSLPNVWHSFKPRGFNKVMWTYDENYRSKAFSCNGILIPSNIDLPTKYPNKASYDGYSKIINRMPIISIFDYKGTLPLTLNRNSIDGQLPFSIDLVREIYKDFIASLLCFKPNSNFIDNEMRIVNESFIHPSFADPNTKLQSHLDNIIYLSEGFMYDYGYFRKYIKKKLITLFSKKDELVIELADSYKNGYAFKFEVENKVRLSYNWNLSDPAYNGGGRVTMPKSSYLELFDPNKNRVRKGLKQEHIVEIETDGWVTYSTLYKEKLNEELISNILINKSIISIKETSVNERQSHDMLDNLIKHYLKDDLIIPYDMAQRRKKFYTAYEELAEYCAKYKNE</sequence>
<evidence type="ECO:0000256" key="3">
    <source>
        <dbReference type="ARBA" id="ARBA00022840"/>
    </source>
</evidence>
<dbReference type="Pfam" id="PF24391">
    <property type="entry name" value="HD-CE"/>
    <property type="match status" value="1"/>
</dbReference>
<protein>
    <submittedName>
        <fullName evidence="6">Molecular chaperone HSP90 family-like protein</fullName>
    </submittedName>
</protein>
<feature type="domain" description="HD-CE" evidence="5">
    <location>
        <begin position="43"/>
        <end position="331"/>
    </location>
</feature>
<dbReference type="PANTHER" id="PTHR11528">
    <property type="entry name" value="HEAT SHOCK PROTEIN 90 FAMILY MEMBER"/>
    <property type="match status" value="1"/>
</dbReference>
<comment type="similarity">
    <text evidence="1">Belongs to the heat shock protein 90 family.</text>
</comment>
<dbReference type="GO" id="GO:0051082">
    <property type="term" value="F:unfolded protein binding"/>
    <property type="evidence" value="ECO:0007669"/>
    <property type="project" value="InterPro"/>
</dbReference>